<dbReference type="AlphaFoldDB" id="W0NQA5"/>
<dbReference type="EMBL" id="KF742556">
    <property type="protein sequence ID" value="AHG53044.1"/>
    <property type="molecule type" value="Genomic_DNA"/>
</dbReference>
<name>W0NQA5_9BACT</name>
<dbReference type="InterPro" id="IPR051680">
    <property type="entry name" value="ATP-dep_Glu-Cys_Ligase-2"/>
</dbReference>
<accession>W0NQA5</accession>
<feature type="domain" description="DUF403" evidence="1">
    <location>
        <begin position="1"/>
        <end position="307"/>
    </location>
</feature>
<proteinExistence type="predicted"/>
<evidence type="ECO:0000259" key="1">
    <source>
        <dbReference type="Pfam" id="PF04168"/>
    </source>
</evidence>
<dbReference type="Pfam" id="PF04168">
    <property type="entry name" value="Alpha-E"/>
    <property type="match status" value="1"/>
</dbReference>
<reference evidence="2" key="1">
    <citation type="journal article" date="2013" name="Front. Microbiol.">
        <title>Metatranscriptomic and functional metagenomic analysis of methylphosphonate utilization by marine bacteria.</title>
        <authorList>
            <person name="Martinez A."/>
            <person name="Ventouras L.A."/>
            <person name="Wilson S.T."/>
            <person name="Karl D.M."/>
            <person name="Delong E.F."/>
        </authorList>
    </citation>
    <scope>NUCLEOTIDE SEQUENCE</scope>
</reference>
<dbReference type="PANTHER" id="PTHR34595">
    <property type="entry name" value="BLR5612 PROTEIN"/>
    <property type="match status" value="1"/>
</dbReference>
<dbReference type="InterPro" id="IPR007296">
    <property type="entry name" value="DUF403"/>
</dbReference>
<sequence>MLARVVESIYWMARYLERAEDMARLINVNAHLIMDLPKGVSLGWEPLVDITGSKEAYLQGSDSFEEKLVLKYLIADKKNASSMISNLEAARENARTIRDVIPRECWEEINRLHLYAKENLNMGLSKRSRHSYLREIIRSNQSIVGLLAGSMNQDAGYLFLKLGRNLERADMTTRFIDVRTQSLFDIDQDTNLKAFDNIQWMNILKSLTGYQMYRREMQVGIRHSKVLWFLFMSKVFPRSVFCCISEMKRCIEKLPNHQRSYDAVNLLSQMLLSADLKVLNHEKLHDLIDDVQLKTADIHIALDRTYFLSNSSNEVISS</sequence>
<dbReference type="PANTHER" id="PTHR34595:SF7">
    <property type="entry name" value="SLL1039 PROTEIN"/>
    <property type="match status" value="1"/>
</dbReference>
<organism evidence="2">
    <name type="scientific">uncultured bacterium B3TF_MPn1</name>
    <dbReference type="NCBI Taxonomy" id="1439866"/>
    <lineage>
        <taxon>Bacteria</taxon>
        <taxon>environmental samples</taxon>
    </lineage>
</organism>
<evidence type="ECO:0000313" key="2">
    <source>
        <dbReference type="EMBL" id="AHG53044.1"/>
    </source>
</evidence>
<protein>
    <submittedName>
        <fullName evidence="2">COG2307 Uncharacterized protein conserved in bacteria</fullName>
    </submittedName>
</protein>